<evidence type="ECO:0000313" key="2">
    <source>
        <dbReference type="EMBL" id="MFC4998585.1"/>
    </source>
</evidence>
<accession>A0ABV9VSM8</accession>
<keyword evidence="1" id="KW-0812">Transmembrane</keyword>
<reference evidence="3" key="1">
    <citation type="journal article" date="2019" name="Int. J. Syst. Evol. Microbiol.">
        <title>The Global Catalogue of Microorganisms (GCM) 10K type strain sequencing project: providing services to taxonomists for standard genome sequencing and annotation.</title>
        <authorList>
            <consortium name="The Broad Institute Genomics Platform"/>
            <consortium name="The Broad Institute Genome Sequencing Center for Infectious Disease"/>
            <person name="Wu L."/>
            <person name="Ma J."/>
        </authorList>
    </citation>
    <scope>NUCLEOTIDE SEQUENCE [LARGE SCALE GENOMIC DNA]</scope>
    <source>
        <strain evidence="3">CGMCC 4.7152</strain>
    </source>
</reference>
<dbReference type="EMBL" id="JBHSIU010000012">
    <property type="protein sequence ID" value="MFC4998585.1"/>
    <property type="molecule type" value="Genomic_DNA"/>
</dbReference>
<dbReference type="Proteomes" id="UP001595912">
    <property type="component" value="Unassembled WGS sequence"/>
</dbReference>
<organism evidence="2 3">
    <name type="scientific">Dactylosporangium cerinum</name>
    <dbReference type="NCBI Taxonomy" id="1434730"/>
    <lineage>
        <taxon>Bacteria</taxon>
        <taxon>Bacillati</taxon>
        <taxon>Actinomycetota</taxon>
        <taxon>Actinomycetes</taxon>
        <taxon>Micromonosporales</taxon>
        <taxon>Micromonosporaceae</taxon>
        <taxon>Dactylosporangium</taxon>
    </lineage>
</organism>
<dbReference type="RefSeq" id="WP_380114838.1">
    <property type="nucleotide sequence ID" value="NZ_JBHSIU010000012.1"/>
</dbReference>
<protein>
    <submittedName>
        <fullName evidence="2">Uncharacterized protein</fullName>
    </submittedName>
</protein>
<keyword evidence="3" id="KW-1185">Reference proteome</keyword>
<comment type="caution">
    <text evidence="2">The sequence shown here is derived from an EMBL/GenBank/DDBJ whole genome shotgun (WGS) entry which is preliminary data.</text>
</comment>
<proteinExistence type="predicted"/>
<evidence type="ECO:0000313" key="3">
    <source>
        <dbReference type="Proteomes" id="UP001595912"/>
    </source>
</evidence>
<feature type="transmembrane region" description="Helical" evidence="1">
    <location>
        <begin position="65"/>
        <end position="84"/>
    </location>
</feature>
<keyword evidence="1" id="KW-1133">Transmembrane helix</keyword>
<name>A0ABV9VSM8_9ACTN</name>
<evidence type="ECO:0000256" key="1">
    <source>
        <dbReference type="SAM" id="Phobius"/>
    </source>
</evidence>
<sequence>MSGPDPNRAVAELPAVLTRYTDRRASRFPIGVRVPLPPLPPHAGPLAAGIAAAPRMPRPRRRRTTQIVAGVLAVLIVVTAVMIVRSSYGPPPRELVQRLFDAIADRDDDAFSLAGECSDNPLCTTVALKTGYQPPTNIHIDSERELPADTKLPGTKRRNVTVSYDLNGRRVTNEVGLTYRKQNFFGGSWSITEPPGSVITIPGPTHFLIDFAGVDLPPITADVPVTAWAPPGVYTASKAGTALLEPSQVTVTIGADGAGDTNGPGGTDGDERPTTVTLPDTIKAGVDEQVIAQVRAGIDACAAQRTFDPDTDPTLGTINTCPMRHSTRYSITDKPQWTVLQYPQVRLEPAPDGTIIVTTTTVGRAAIHYRWTMYLAEPRTWYEVDAVEEFKVNGRVTADNGTPTWAPT</sequence>
<keyword evidence="1" id="KW-0472">Membrane</keyword>
<gene>
    <name evidence="2" type="ORF">ACFPIJ_12150</name>
</gene>